<evidence type="ECO:0000313" key="1">
    <source>
        <dbReference type="EMBL" id="KFA69240.1"/>
    </source>
</evidence>
<sequence>MRGVTGKVEAGASKRNRAAESAMLMIEKRYGPLAGTRTLGLFLVEFGEFGKEPCLPYPALTRPGGDLHAPFASREPRQLSKGLLCADAGSF</sequence>
<dbReference type="HOGENOM" id="CLU_2428501_0_0_1"/>
<accession>A0A084QZ55</accession>
<gene>
    <name evidence="1" type="ORF">S40285_09819</name>
</gene>
<protein>
    <submittedName>
        <fullName evidence="1">Uncharacterized protein</fullName>
    </submittedName>
</protein>
<name>A0A084QZ55_STAC4</name>
<dbReference type="EMBL" id="KL659601">
    <property type="protein sequence ID" value="KFA69240.1"/>
    <property type="molecule type" value="Genomic_DNA"/>
</dbReference>
<keyword evidence="2" id="KW-1185">Reference proteome</keyword>
<dbReference type="AlphaFoldDB" id="A0A084QZ55"/>
<reference evidence="1 2" key="1">
    <citation type="journal article" date="2014" name="BMC Genomics">
        <title>Comparative genome sequencing reveals chemotype-specific gene clusters in the toxigenic black mold Stachybotrys.</title>
        <authorList>
            <person name="Semeiks J."/>
            <person name="Borek D."/>
            <person name="Otwinowski Z."/>
            <person name="Grishin N.V."/>
        </authorList>
    </citation>
    <scope>NUCLEOTIDE SEQUENCE [LARGE SCALE GENOMIC DNA]</scope>
    <source>
        <strain evidence="1 2">IBT 40285</strain>
    </source>
</reference>
<evidence type="ECO:0000313" key="2">
    <source>
        <dbReference type="Proteomes" id="UP000028524"/>
    </source>
</evidence>
<organism evidence="1 2">
    <name type="scientific">Stachybotrys chlorohalonatus (strain IBT 40285)</name>
    <dbReference type="NCBI Taxonomy" id="1283841"/>
    <lineage>
        <taxon>Eukaryota</taxon>
        <taxon>Fungi</taxon>
        <taxon>Dikarya</taxon>
        <taxon>Ascomycota</taxon>
        <taxon>Pezizomycotina</taxon>
        <taxon>Sordariomycetes</taxon>
        <taxon>Hypocreomycetidae</taxon>
        <taxon>Hypocreales</taxon>
        <taxon>Stachybotryaceae</taxon>
        <taxon>Stachybotrys</taxon>
    </lineage>
</organism>
<dbReference type="InParanoid" id="A0A084QZ55"/>
<proteinExistence type="predicted"/>
<dbReference type="Proteomes" id="UP000028524">
    <property type="component" value="Unassembled WGS sequence"/>
</dbReference>